<accession>A0ABT1HZ89</accession>
<dbReference type="Gene3D" id="1.10.4080.10">
    <property type="entry name" value="ADP-ribosylation/Crystallin J1"/>
    <property type="match status" value="1"/>
</dbReference>
<dbReference type="RefSeq" id="WP_253671682.1">
    <property type="nucleotide sequence ID" value="NZ_JAMTCP010000032.1"/>
</dbReference>
<comment type="similarity">
    <text evidence="1">Belongs to the ADP-ribosylglycohydrolase family.</text>
</comment>
<dbReference type="EMBL" id="JAMTCP010000032">
    <property type="protein sequence ID" value="MCP2260839.1"/>
    <property type="molecule type" value="Genomic_DNA"/>
</dbReference>
<dbReference type="Proteomes" id="UP001205311">
    <property type="component" value="Unassembled WGS sequence"/>
</dbReference>
<dbReference type="PANTHER" id="PTHR16222:SF24">
    <property type="entry name" value="ADP-RIBOSYLHYDROLASE ARH3"/>
    <property type="match status" value="1"/>
</dbReference>
<keyword evidence="2" id="KW-0378">Hydrolase</keyword>
<evidence type="ECO:0000313" key="5">
    <source>
        <dbReference type="Proteomes" id="UP001205311"/>
    </source>
</evidence>
<evidence type="ECO:0000256" key="3">
    <source>
        <dbReference type="SAM" id="MobiDB-lite"/>
    </source>
</evidence>
<dbReference type="InterPro" id="IPR005502">
    <property type="entry name" value="Ribosyl_crysJ1"/>
</dbReference>
<evidence type="ECO:0000256" key="2">
    <source>
        <dbReference type="ARBA" id="ARBA00022801"/>
    </source>
</evidence>
<sequence length="443" mass="48189">MSGSAETGGLDATERAVLAEWRRRTSPTGLSVEYADFLHYLERYDPVGGERELPPHRQQNHVAPYPLPLHTGGERLHENNARILGMLLGGAMGDAIGRAVAATSFEETLERLAAADSDASTLQISENTQLALFTAEGLIRAHTRLRRHGEDDALGAIRHAFQRWLHTQGVPWDDARTTDTPNTPDGWLVTERRLFARRSSTATAMSACHRSSALERTGSPEEPINDARDAGALTRAALLSLYWEEKSGERLSWQEAGARHADFAARAASLTHGHPDGYLPAAAMALTARDLFSGHWLLRSTAVAADHLATLEGHEPTVGVVAAARDLLRATSHRLPVRQELEDLADPTSALGVLAISICVGNLHHDFESAMRMATDHSGDIVATATVTGQLMGLEHGPAIVPASWWQALELRDVVERMALDLCAEFGPQAPDTPDWIDRYPIP</sequence>
<dbReference type="SUPFAM" id="SSF101478">
    <property type="entry name" value="ADP-ribosylglycohydrolase"/>
    <property type="match status" value="1"/>
</dbReference>
<keyword evidence="5" id="KW-1185">Reference proteome</keyword>
<name>A0ABT1HZ89_STRSD</name>
<proteinExistence type="inferred from homology"/>
<dbReference type="InterPro" id="IPR050792">
    <property type="entry name" value="ADP-ribosylglycohydrolase"/>
</dbReference>
<comment type="caution">
    <text evidence="4">The sequence shown here is derived from an EMBL/GenBank/DDBJ whole genome shotgun (WGS) entry which is preliminary data.</text>
</comment>
<dbReference type="Pfam" id="PF03747">
    <property type="entry name" value="ADP_ribosyl_GH"/>
    <property type="match status" value="1"/>
</dbReference>
<evidence type="ECO:0000313" key="4">
    <source>
        <dbReference type="EMBL" id="MCP2260839.1"/>
    </source>
</evidence>
<feature type="region of interest" description="Disordered" evidence="3">
    <location>
        <begin position="206"/>
        <end position="226"/>
    </location>
</feature>
<dbReference type="PANTHER" id="PTHR16222">
    <property type="entry name" value="ADP-RIBOSYLGLYCOHYDROLASE"/>
    <property type="match status" value="1"/>
</dbReference>
<protein>
    <submittedName>
        <fullName evidence="4">ADP-ribosylglycohydrolase</fullName>
    </submittedName>
</protein>
<reference evidence="4 5" key="1">
    <citation type="submission" date="2022-06" db="EMBL/GenBank/DDBJ databases">
        <title>Genomic Encyclopedia of Archaeal and Bacterial Type Strains, Phase II (KMG-II): from individual species to whole genera.</title>
        <authorList>
            <person name="Goeker M."/>
        </authorList>
    </citation>
    <scope>NUCLEOTIDE SEQUENCE [LARGE SCALE GENOMIC DNA]</scope>
    <source>
        <strain evidence="4 5">DSM 40477</strain>
    </source>
</reference>
<gene>
    <name evidence="4" type="ORF">LX15_004559</name>
</gene>
<dbReference type="InterPro" id="IPR036705">
    <property type="entry name" value="Ribosyl_crysJ1_sf"/>
</dbReference>
<evidence type="ECO:0000256" key="1">
    <source>
        <dbReference type="ARBA" id="ARBA00010702"/>
    </source>
</evidence>
<organism evidence="4 5">
    <name type="scientific">Streptoalloteichus tenebrarius (strain ATCC 17920 / DSM 40477 / JCM 4838 / CBS 697.72 / NBRC 16177 / NCIMB 11028 / NRRL B-12390 / A12253. 1 / ISP 5477)</name>
    <name type="common">Streptomyces tenebrarius</name>
    <dbReference type="NCBI Taxonomy" id="1933"/>
    <lineage>
        <taxon>Bacteria</taxon>
        <taxon>Bacillati</taxon>
        <taxon>Actinomycetota</taxon>
        <taxon>Actinomycetes</taxon>
        <taxon>Pseudonocardiales</taxon>
        <taxon>Pseudonocardiaceae</taxon>
        <taxon>Streptoalloteichus</taxon>
    </lineage>
</organism>